<evidence type="ECO:0000259" key="1">
    <source>
        <dbReference type="Pfam" id="PF14343"/>
    </source>
</evidence>
<feature type="domain" description="PrcB C-terminal" evidence="1">
    <location>
        <begin position="69"/>
        <end position="125"/>
    </location>
</feature>
<keyword evidence="2" id="KW-0378">Hydrolase</keyword>
<dbReference type="GO" id="GO:0008233">
    <property type="term" value="F:peptidase activity"/>
    <property type="evidence" value="ECO:0007669"/>
    <property type="project" value="UniProtKB-KW"/>
</dbReference>
<name>A0ABV1BHH1_9FIRM</name>
<reference evidence="2 3" key="1">
    <citation type="submission" date="2024-03" db="EMBL/GenBank/DDBJ databases">
        <title>Human intestinal bacterial collection.</title>
        <authorList>
            <person name="Pauvert C."/>
            <person name="Hitch T.C.A."/>
            <person name="Clavel T."/>
        </authorList>
    </citation>
    <scope>NUCLEOTIDE SEQUENCE [LARGE SCALE GENOMIC DNA]</scope>
    <source>
        <strain evidence="2 3">CLA-JM-H16</strain>
    </source>
</reference>
<dbReference type="GO" id="GO:0006508">
    <property type="term" value="P:proteolysis"/>
    <property type="evidence" value="ECO:0007669"/>
    <property type="project" value="UniProtKB-KW"/>
</dbReference>
<accession>A0ABV1BHH1</accession>
<evidence type="ECO:0000313" key="3">
    <source>
        <dbReference type="Proteomes" id="UP001473063"/>
    </source>
</evidence>
<dbReference type="Pfam" id="PF14343">
    <property type="entry name" value="PrcB_C"/>
    <property type="match status" value="1"/>
</dbReference>
<evidence type="ECO:0000313" key="2">
    <source>
        <dbReference type="EMBL" id="MEQ2372059.1"/>
    </source>
</evidence>
<sequence length="147" mass="16496">MKRAVFLLAAFLLATVLSGCRFVRIEEEERKPVSYTVVERQDIPTQLDEIMNEKKEKEFQLSYETGDALYLVKGYGRQMSGGYSIQVEELGASSNGLFFVTRLIGPENLDEAGIPSYPCIVIKTEIQNKPVTFREGKKADHKAGKGE</sequence>
<keyword evidence="2" id="KW-0645">Protease</keyword>
<comment type="caution">
    <text evidence="2">The sequence shown here is derived from an EMBL/GenBank/DDBJ whole genome shotgun (WGS) entry which is preliminary data.</text>
</comment>
<keyword evidence="3" id="KW-1185">Reference proteome</keyword>
<gene>
    <name evidence="2" type="ORF">WMO28_14215</name>
</gene>
<protein>
    <submittedName>
        <fullName evidence="2">Protease complex subunit PrcB family protein</fullName>
    </submittedName>
</protein>
<dbReference type="RefSeq" id="WP_178644751.1">
    <property type="nucleotide sequence ID" value="NZ_JBBMEJ010000020.1"/>
</dbReference>
<proteinExistence type="predicted"/>
<organism evidence="2 3">
    <name type="scientific">Blautia aquisgranensis</name>
    <dbReference type="NCBI Taxonomy" id="3133153"/>
    <lineage>
        <taxon>Bacteria</taxon>
        <taxon>Bacillati</taxon>
        <taxon>Bacillota</taxon>
        <taxon>Clostridia</taxon>
        <taxon>Lachnospirales</taxon>
        <taxon>Lachnospiraceae</taxon>
        <taxon>Blautia</taxon>
    </lineage>
</organism>
<dbReference type="Proteomes" id="UP001473063">
    <property type="component" value="Unassembled WGS sequence"/>
</dbReference>
<dbReference type="InterPro" id="IPR025748">
    <property type="entry name" value="PrcB_C_dom"/>
</dbReference>
<dbReference type="PROSITE" id="PS51257">
    <property type="entry name" value="PROKAR_LIPOPROTEIN"/>
    <property type="match status" value="1"/>
</dbReference>
<dbReference type="EMBL" id="JBBMEJ010000020">
    <property type="protein sequence ID" value="MEQ2372059.1"/>
    <property type="molecule type" value="Genomic_DNA"/>
</dbReference>